<evidence type="ECO:0000313" key="3">
    <source>
        <dbReference type="Proteomes" id="UP000030671"/>
    </source>
</evidence>
<organism evidence="2 3">
    <name type="scientific">Heterobasidion irregulare (strain TC 32-1)</name>
    <dbReference type="NCBI Taxonomy" id="747525"/>
    <lineage>
        <taxon>Eukaryota</taxon>
        <taxon>Fungi</taxon>
        <taxon>Dikarya</taxon>
        <taxon>Basidiomycota</taxon>
        <taxon>Agaricomycotina</taxon>
        <taxon>Agaricomycetes</taxon>
        <taxon>Russulales</taxon>
        <taxon>Bondarzewiaceae</taxon>
        <taxon>Heterobasidion</taxon>
        <taxon>Heterobasidion annosum species complex</taxon>
    </lineage>
</organism>
<feature type="region of interest" description="Disordered" evidence="1">
    <location>
        <begin position="31"/>
        <end position="52"/>
    </location>
</feature>
<dbReference type="EMBL" id="KI925467">
    <property type="protein sequence ID" value="ETW75079.1"/>
    <property type="molecule type" value="Genomic_DNA"/>
</dbReference>
<dbReference type="Gene3D" id="2.60.120.560">
    <property type="entry name" value="Exo-inulinase, domain 1"/>
    <property type="match status" value="1"/>
</dbReference>
<feature type="region of interest" description="Disordered" evidence="1">
    <location>
        <begin position="103"/>
        <end position="182"/>
    </location>
</feature>
<dbReference type="KEGG" id="hir:HETIRDRAFT_108276"/>
<name>W4JNL9_HETIT</name>
<evidence type="ECO:0000313" key="2">
    <source>
        <dbReference type="EMBL" id="ETW75079.1"/>
    </source>
</evidence>
<dbReference type="GeneID" id="20666331"/>
<feature type="non-terminal residue" evidence="2">
    <location>
        <position position="182"/>
    </location>
</feature>
<sequence>MRASAEGWTGVNIVPNLPRIYEATRRRLAARRACSPPTEGAETKVAKLRSSNTSASTRQTLNLILVVNDSAVEILANDATALTARALMARIFHQGRLPHTALQRQCATSASSDGNGESVEEGSCEGEEPLSCMDAESGRRGRMNLLSAGAKAGDVAAQERAQDADPGPVHVGGGVGQARLSL</sequence>
<keyword evidence="3" id="KW-1185">Reference proteome</keyword>
<evidence type="ECO:0000256" key="1">
    <source>
        <dbReference type="SAM" id="MobiDB-lite"/>
    </source>
</evidence>
<protein>
    <submittedName>
        <fullName evidence="2">Uncharacterized protein</fullName>
    </submittedName>
</protein>
<feature type="compositionally biased region" description="Acidic residues" evidence="1">
    <location>
        <begin position="118"/>
        <end position="128"/>
    </location>
</feature>
<gene>
    <name evidence="2" type="ORF">HETIRDRAFT_108276</name>
</gene>
<feature type="compositionally biased region" description="Polar residues" evidence="1">
    <location>
        <begin position="103"/>
        <end position="113"/>
    </location>
</feature>
<proteinExistence type="predicted"/>
<reference evidence="2 3" key="1">
    <citation type="journal article" date="2012" name="New Phytol.">
        <title>Insight into trade-off between wood decay and parasitism from the genome of a fungal forest pathogen.</title>
        <authorList>
            <person name="Olson A."/>
            <person name="Aerts A."/>
            <person name="Asiegbu F."/>
            <person name="Belbahri L."/>
            <person name="Bouzid O."/>
            <person name="Broberg A."/>
            <person name="Canback B."/>
            <person name="Coutinho P.M."/>
            <person name="Cullen D."/>
            <person name="Dalman K."/>
            <person name="Deflorio G."/>
            <person name="van Diepen L.T."/>
            <person name="Dunand C."/>
            <person name="Duplessis S."/>
            <person name="Durling M."/>
            <person name="Gonthier P."/>
            <person name="Grimwood J."/>
            <person name="Fossdal C.G."/>
            <person name="Hansson D."/>
            <person name="Henrissat B."/>
            <person name="Hietala A."/>
            <person name="Himmelstrand K."/>
            <person name="Hoffmeister D."/>
            <person name="Hogberg N."/>
            <person name="James T.Y."/>
            <person name="Karlsson M."/>
            <person name="Kohler A."/>
            <person name="Kues U."/>
            <person name="Lee Y.H."/>
            <person name="Lin Y.C."/>
            <person name="Lind M."/>
            <person name="Lindquist E."/>
            <person name="Lombard V."/>
            <person name="Lucas S."/>
            <person name="Lunden K."/>
            <person name="Morin E."/>
            <person name="Murat C."/>
            <person name="Park J."/>
            <person name="Raffaello T."/>
            <person name="Rouze P."/>
            <person name="Salamov A."/>
            <person name="Schmutz J."/>
            <person name="Solheim H."/>
            <person name="Stahlberg J."/>
            <person name="Velez H."/>
            <person name="de Vries R.P."/>
            <person name="Wiebenga A."/>
            <person name="Woodward S."/>
            <person name="Yakovlev I."/>
            <person name="Garbelotto M."/>
            <person name="Martin F."/>
            <person name="Grigoriev I.V."/>
            <person name="Stenlid J."/>
        </authorList>
    </citation>
    <scope>NUCLEOTIDE SEQUENCE [LARGE SCALE GENOMIC DNA]</scope>
    <source>
        <strain evidence="2 3">TC 32-1</strain>
    </source>
</reference>
<accession>W4JNL9</accession>
<dbReference type="RefSeq" id="XP_009553525.1">
    <property type="nucleotide sequence ID" value="XM_009555230.1"/>
</dbReference>
<dbReference type="HOGENOM" id="CLU_1485415_0_0_1"/>
<dbReference type="Proteomes" id="UP000030671">
    <property type="component" value="Unassembled WGS sequence"/>
</dbReference>
<dbReference type="AlphaFoldDB" id="W4JNL9"/>
<dbReference type="InParanoid" id="W4JNL9"/>